<gene>
    <name evidence="4" type="primary">prmC</name>
    <name evidence="7" type="ORF">HNQ73_002732</name>
</gene>
<feature type="domain" description="Release factor glutamine methyltransferase N-terminal" evidence="6">
    <location>
        <begin position="16"/>
        <end position="86"/>
    </location>
</feature>
<dbReference type="InterPro" id="IPR019874">
    <property type="entry name" value="RF_methyltr_PrmC"/>
</dbReference>
<dbReference type="SUPFAM" id="SSF53335">
    <property type="entry name" value="S-adenosyl-L-methionine-dependent methyltransferases"/>
    <property type="match status" value="1"/>
</dbReference>
<feature type="binding site" evidence="4">
    <location>
        <position position="201"/>
    </location>
    <ligand>
        <name>S-adenosyl-L-methionine</name>
        <dbReference type="ChEBI" id="CHEBI:59789"/>
    </ligand>
</feature>
<evidence type="ECO:0000256" key="1">
    <source>
        <dbReference type="ARBA" id="ARBA00022603"/>
    </source>
</evidence>
<accession>A0A841K9Y5</accession>
<dbReference type="PROSITE" id="PS00092">
    <property type="entry name" value="N6_MTASE"/>
    <property type="match status" value="1"/>
</dbReference>
<evidence type="ECO:0000256" key="3">
    <source>
        <dbReference type="ARBA" id="ARBA00022691"/>
    </source>
</evidence>
<evidence type="ECO:0000256" key="4">
    <source>
        <dbReference type="HAMAP-Rule" id="MF_02126"/>
    </source>
</evidence>
<keyword evidence="1 4" id="KW-0489">Methyltransferase</keyword>
<dbReference type="InterPro" id="IPR004556">
    <property type="entry name" value="HemK-like"/>
</dbReference>
<dbReference type="NCBIfam" id="TIGR00536">
    <property type="entry name" value="hemK_fam"/>
    <property type="match status" value="1"/>
</dbReference>
<dbReference type="InterPro" id="IPR002052">
    <property type="entry name" value="DNA_methylase_N6_adenine_CS"/>
</dbReference>
<evidence type="ECO:0000256" key="2">
    <source>
        <dbReference type="ARBA" id="ARBA00022679"/>
    </source>
</evidence>
<name>A0A841K9Y5_9HYPH</name>
<feature type="binding site" evidence="4">
    <location>
        <position position="187"/>
    </location>
    <ligand>
        <name>S-adenosyl-L-methionine</name>
        <dbReference type="ChEBI" id="CHEBI:59789"/>
    </ligand>
</feature>
<dbReference type="EMBL" id="JACHEH010000006">
    <property type="protein sequence ID" value="MBB6169095.1"/>
    <property type="molecule type" value="Genomic_DNA"/>
</dbReference>
<feature type="domain" description="Methyltransferase" evidence="5">
    <location>
        <begin position="130"/>
        <end position="211"/>
    </location>
</feature>
<comment type="function">
    <text evidence="4">Methylates the class 1 translation termination release factors RF1/PrfA and RF2/PrfB on the glutamine residue of the universally conserved GGQ motif.</text>
</comment>
<dbReference type="GO" id="GO:0102559">
    <property type="term" value="F:peptide chain release factor N(5)-glutamine methyltransferase activity"/>
    <property type="evidence" value="ECO:0007669"/>
    <property type="project" value="UniProtKB-EC"/>
</dbReference>
<feature type="binding site" evidence="4">
    <location>
        <begin position="135"/>
        <end position="139"/>
    </location>
    <ligand>
        <name>S-adenosyl-L-methionine</name>
        <dbReference type="ChEBI" id="CHEBI:59789"/>
    </ligand>
</feature>
<dbReference type="RefSeq" id="WP_183335421.1">
    <property type="nucleotide sequence ID" value="NZ_BMHX01000006.1"/>
</dbReference>
<dbReference type="Gene3D" id="1.10.8.10">
    <property type="entry name" value="DNA helicase RuvA subunit, C-terminal domain"/>
    <property type="match status" value="1"/>
</dbReference>
<dbReference type="NCBIfam" id="TIGR03534">
    <property type="entry name" value="RF_mod_PrmC"/>
    <property type="match status" value="1"/>
</dbReference>
<dbReference type="Gene3D" id="3.40.50.150">
    <property type="entry name" value="Vaccinia Virus protein VP39"/>
    <property type="match status" value="1"/>
</dbReference>
<protein>
    <recommendedName>
        <fullName evidence="4">Release factor glutamine methyltransferase</fullName>
        <shortName evidence="4">RF MTase</shortName>
        <ecNumber evidence="4">2.1.1.297</ecNumber>
    </recommendedName>
    <alternativeName>
        <fullName evidence="4">N5-glutamine methyltransferase PrmC</fullName>
    </alternativeName>
    <alternativeName>
        <fullName evidence="4">Protein-(glutamine-N5) MTase PrmC</fullName>
    </alternativeName>
    <alternativeName>
        <fullName evidence="4">Protein-glutamine N-methyltransferase PrmC</fullName>
    </alternativeName>
</protein>
<organism evidence="7 8">
    <name type="scientific">Chelatococcus composti</name>
    <dbReference type="NCBI Taxonomy" id="1743235"/>
    <lineage>
        <taxon>Bacteria</taxon>
        <taxon>Pseudomonadati</taxon>
        <taxon>Pseudomonadota</taxon>
        <taxon>Alphaproteobacteria</taxon>
        <taxon>Hyphomicrobiales</taxon>
        <taxon>Chelatococcaceae</taxon>
        <taxon>Chelatococcus</taxon>
    </lineage>
</organism>
<dbReference type="Pfam" id="PF13847">
    <property type="entry name" value="Methyltransf_31"/>
    <property type="match status" value="1"/>
</dbReference>
<keyword evidence="3 4" id="KW-0949">S-adenosyl-L-methionine</keyword>
<dbReference type="GO" id="GO:0032259">
    <property type="term" value="P:methylation"/>
    <property type="evidence" value="ECO:0007669"/>
    <property type="project" value="UniProtKB-KW"/>
</dbReference>
<dbReference type="PANTHER" id="PTHR18895:SF74">
    <property type="entry name" value="MTRF1L RELEASE FACTOR GLUTAMINE METHYLTRANSFERASE"/>
    <property type="match status" value="1"/>
</dbReference>
<evidence type="ECO:0000259" key="5">
    <source>
        <dbReference type="Pfam" id="PF13847"/>
    </source>
</evidence>
<comment type="catalytic activity">
    <reaction evidence="4">
        <text>L-glutaminyl-[peptide chain release factor] + S-adenosyl-L-methionine = N(5)-methyl-L-glutaminyl-[peptide chain release factor] + S-adenosyl-L-homocysteine + H(+)</text>
        <dbReference type="Rhea" id="RHEA:42896"/>
        <dbReference type="Rhea" id="RHEA-COMP:10271"/>
        <dbReference type="Rhea" id="RHEA-COMP:10272"/>
        <dbReference type="ChEBI" id="CHEBI:15378"/>
        <dbReference type="ChEBI" id="CHEBI:30011"/>
        <dbReference type="ChEBI" id="CHEBI:57856"/>
        <dbReference type="ChEBI" id="CHEBI:59789"/>
        <dbReference type="ChEBI" id="CHEBI:61891"/>
        <dbReference type="EC" id="2.1.1.297"/>
    </reaction>
</comment>
<dbReference type="CDD" id="cd02440">
    <property type="entry name" value="AdoMet_MTases"/>
    <property type="match status" value="1"/>
</dbReference>
<feature type="binding site" evidence="4">
    <location>
        <begin position="201"/>
        <end position="204"/>
    </location>
    <ligand>
        <name>substrate</name>
    </ligand>
</feature>
<evidence type="ECO:0000313" key="8">
    <source>
        <dbReference type="Proteomes" id="UP000588017"/>
    </source>
</evidence>
<proteinExistence type="inferred from homology"/>
<dbReference type="InterPro" id="IPR050320">
    <property type="entry name" value="N5-glutamine_MTase"/>
</dbReference>
<dbReference type="PANTHER" id="PTHR18895">
    <property type="entry name" value="HEMK METHYLTRANSFERASE"/>
    <property type="match status" value="1"/>
</dbReference>
<keyword evidence="8" id="KW-1185">Reference proteome</keyword>
<dbReference type="HAMAP" id="MF_02126">
    <property type="entry name" value="RF_methyltr_PrmC"/>
    <property type="match status" value="1"/>
</dbReference>
<reference evidence="7 8" key="1">
    <citation type="submission" date="2020-08" db="EMBL/GenBank/DDBJ databases">
        <title>Genomic Encyclopedia of Type Strains, Phase IV (KMG-IV): sequencing the most valuable type-strain genomes for metagenomic binning, comparative biology and taxonomic classification.</title>
        <authorList>
            <person name="Goeker M."/>
        </authorList>
    </citation>
    <scope>NUCLEOTIDE SEQUENCE [LARGE SCALE GENOMIC DNA]</scope>
    <source>
        <strain evidence="7 8">DSM 101465</strain>
    </source>
</reference>
<dbReference type="GO" id="GO:0003676">
    <property type="term" value="F:nucleic acid binding"/>
    <property type="evidence" value="ECO:0007669"/>
    <property type="project" value="InterPro"/>
</dbReference>
<evidence type="ECO:0000313" key="7">
    <source>
        <dbReference type="EMBL" id="MBB6169095.1"/>
    </source>
</evidence>
<sequence>MPSAAPPLTPSTIRADALRQLRAALAAAGIDSPALDARLLLLAALDISSAELAGLPEAPLGEEGASRLAGFAARRLAREPVARILGEREFWGLPFRLSPATLEPRPDTETLVEAVLKTLRRRGHADWPLTIVDVGTGTGCILAALLHELPQATGLGIDRAPEAARTARDNAGRLGLAARAHFIVGDWSTAVAGPVDVLVSNPPYIESDLIRTLAPEVRRYDPLLALDGGPDGLDAYRALAADARRLLAPGGLAALEVGEGQADAVAGLLAGLGPVSIHPDLAGIDRVVLVEARG</sequence>
<evidence type="ECO:0000259" key="6">
    <source>
        <dbReference type="Pfam" id="PF17827"/>
    </source>
</evidence>
<feature type="binding site" evidence="4">
    <location>
        <position position="158"/>
    </location>
    <ligand>
        <name>S-adenosyl-L-methionine</name>
        <dbReference type="ChEBI" id="CHEBI:59789"/>
    </ligand>
</feature>
<dbReference type="AlphaFoldDB" id="A0A841K9Y5"/>
<dbReference type="InterPro" id="IPR040758">
    <property type="entry name" value="PrmC_N"/>
</dbReference>
<keyword evidence="2 4" id="KW-0808">Transferase</keyword>
<dbReference type="InterPro" id="IPR029063">
    <property type="entry name" value="SAM-dependent_MTases_sf"/>
</dbReference>
<dbReference type="InterPro" id="IPR025714">
    <property type="entry name" value="Methyltranfer_dom"/>
</dbReference>
<dbReference type="Pfam" id="PF17827">
    <property type="entry name" value="PrmC_N"/>
    <property type="match status" value="1"/>
</dbReference>
<dbReference type="Proteomes" id="UP000588017">
    <property type="component" value="Unassembled WGS sequence"/>
</dbReference>
<dbReference type="EC" id="2.1.1.297" evidence="4"/>
<comment type="similarity">
    <text evidence="4">Belongs to the protein N5-glutamine methyltransferase family. PrmC subfamily.</text>
</comment>
<comment type="caution">
    <text evidence="7">The sequence shown here is derived from an EMBL/GenBank/DDBJ whole genome shotgun (WGS) entry which is preliminary data.</text>
</comment>